<dbReference type="InterPro" id="IPR017871">
    <property type="entry name" value="ABC_transporter-like_CS"/>
</dbReference>
<dbReference type="Gene3D" id="1.20.1560.10">
    <property type="entry name" value="ABC transporter type 1, transmembrane domain"/>
    <property type="match status" value="1"/>
</dbReference>
<dbReference type="GO" id="GO:0005524">
    <property type="term" value="F:ATP binding"/>
    <property type="evidence" value="ECO:0007669"/>
    <property type="project" value="UniProtKB-KW"/>
</dbReference>
<dbReference type="RefSeq" id="WP_188441020.1">
    <property type="nucleotide sequence ID" value="NZ_BMGK01000005.1"/>
</dbReference>
<keyword evidence="7 8" id="KW-0472">Membrane</keyword>
<keyword evidence="3 8" id="KW-0812">Transmembrane</keyword>
<name>A0A8J2YAI7_9FLAO</name>
<evidence type="ECO:0000313" key="12">
    <source>
        <dbReference type="Proteomes" id="UP000652231"/>
    </source>
</evidence>
<dbReference type="PROSITE" id="PS00211">
    <property type="entry name" value="ABC_TRANSPORTER_1"/>
    <property type="match status" value="1"/>
</dbReference>
<feature type="domain" description="ABC transmembrane type-1" evidence="10">
    <location>
        <begin position="28"/>
        <end position="311"/>
    </location>
</feature>
<dbReference type="CDD" id="cd03254">
    <property type="entry name" value="ABCC_Glucan_exporter_like"/>
    <property type="match status" value="1"/>
</dbReference>
<evidence type="ECO:0000256" key="5">
    <source>
        <dbReference type="ARBA" id="ARBA00022840"/>
    </source>
</evidence>
<dbReference type="PANTHER" id="PTHR43394:SF1">
    <property type="entry name" value="ATP-BINDING CASSETTE SUB-FAMILY B MEMBER 10, MITOCHONDRIAL"/>
    <property type="match status" value="1"/>
</dbReference>
<dbReference type="EMBL" id="BMGK01000005">
    <property type="protein sequence ID" value="GGD91661.1"/>
    <property type="molecule type" value="Genomic_DNA"/>
</dbReference>
<dbReference type="InterPro" id="IPR003439">
    <property type="entry name" value="ABC_transporter-like_ATP-bd"/>
</dbReference>
<feature type="transmembrane region" description="Helical" evidence="8">
    <location>
        <begin position="25"/>
        <end position="43"/>
    </location>
</feature>
<dbReference type="GO" id="GO:0005886">
    <property type="term" value="C:plasma membrane"/>
    <property type="evidence" value="ECO:0007669"/>
    <property type="project" value="UniProtKB-SubCell"/>
</dbReference>
<dbReference type="PROSITE" id="PS50929">
    <property type="entry name" value="ABC_TM1F"/>
    <property type="match status" value="1"/>
</dbReference>
<feature type="domain" description="ABC transporter" evidence="9">
    <location>
        <begin position="344"/>
        <end position="578"/>
    </location>
</feature>
<dbReference type="PANTHER" id="PTHR43394">
    <property type="entry name" value="ATP-DEPENDENT PERMEASE MDL1, MITOCHONDRIAL"/>
    <property type="match status" value="1"/>
</dbReference>
<keyword evidence="12" id="KW-1185">Reference proteome</keyword>
<reference evidence="11" key="2">
    <citation type="submission" date="2020-09" db="EMBL/GenBank/DDBJ databases">
        <authorList>
            <person name="Sun Q."/>
            <person name="Zhou Y."/>
        </authorList>
    </citation>
    <scope>NUCLEOTIDE SEQUENCE</scope>
    <source>
        <strain evidence="11">CGMCC 1.12924</strain>
    </source>
</reference>
<feature type="transmembrane region" description="Helical" evidence="8">
    <location>
        <begin position="277"/>
        <end position="296"/>
    </location>
</feature>
<feature type="transmembrane region" description="Helical" evidence="8">
    <location>
        <begin position="245"/>
        <end position="271"/>
    </location>
</feature>
<evidence type="ECO:0000259" key="9">
    <source>
        <dbReference type="PROSITE" id="PS50893"/>
    </source>
</evidence>
<keyword evidence="6 8" id="KW-1133">Transmembrane helix</keyword>
<evidence type="ECO:0000256" key="3">
    <source>
        <dbReference type="ARBA" id="ARBA00022692"/>
    </source>
</evidence>
<accession>A0A8J2YAI7</accession>
<feature type="transmembrane region" description="Helical" evidence="8">
    <location>
        <begin position="64"/>
        <end position="88"/>
    </location>
</feature>
<dbReference type="Pfam" id="PF00664">
    <property type="entry name" value="ABC_membrane"/>
    <property type="match status" value="1"/>
</dbReference>
<evidence type="ECO:0000256" key="6">
    <source>
        <dbReference type="ARBA" id="ARBA00022989"/>
    </source>
</evidence>
<keyword evidence="5 11" id="KW-0067">ATP-binding</keyword>
<dbReference type="InterPro" id="IPR011527">
    <property type="entry name" value="ABC1_TM_dom"/>
</dbReference>
<dbReference type="CDD" id="cd18544">
    <property type="entry name" value="ABC_6TM_TmrA_like"/>
    <property type="match status" value="1"/>
</dbReference>
<dbReference type="SUPFAM" id="SSF90123">
    <property type="entry name" value="ABC transporter transmembrane region"/>
    <property type="match status" value="1"/>
</dbReference>
<dbReference type="GO" id="GO:0015421">
    <property type="term" value="F:ABC-type oligopeptide transporter activity"/>
    <property type="evidence" value="ECO:0007669"/>
    <property type="project" value="TreeGrafter"/>
</dbReference>
<keyword evidence="4" id="KW-0547">Nucleotide-binding</keyword>
<dbReference type="SUPFAM" id="SSF52540">
    <property type="entry name" value="P-loop containing nucleoside triphosphate hydrolases"/>
    <property type="match status" value="1"/>
</dbReference>
<dbReference type="GO" id="GO:0016887">
    <property type="term" value="F:ATP hydrolysis activity"/>
    <property type="evidence" value="ECO:0007669"/>
    <property type="project" value="InterPro"/>
</dbReference>
<evidence type="ECO:0000256" key="4">
    <source>
        <dbReference type="ARBA" id="ARBA00022741"/>
    </source>
</evidence>
<gene>
    <name evidence="11" type="ORF">GCM10011312_14300</name>
</gene>
<evidence type="ECO:0000256" key="2">
    <source>
        <dbReference type="ARBA" id="ARBA00022448"/>
    </source>
</evidence>
<proteinExistence type="predicted"/>
<feature type="transmembrane region" description="Helical" evidence="8">
    <location>
        <begin position="153"/>
        <end position="180"/>
    </location>
</feature>
<evidence type="ECO:0000256" key="8">
    <source>
        <dbReference type="SAM" id="Phobius"/>
    </source>
</evidence>
<dbReference type="Proteomes" id="UP000652231">
    <property type="component" value="Unassembled WGS sequence"/>
</dbReference>
<comment type="subcellular location">
    <subcellularLocation>
        <location evidence="1">Cell membrane</location>
        <topology evidence="1">Multi-pass membrane protein</topology>
    </subcellularLocation>
</comment>
<dbReference type="FunFam" id="3.40.50.300:FF:000287">
    <property type="entry name" value="Multidrug ABC transporter ATP-binding protein"/>
    <property type="match status" value="1"/>
</dbReference>
<evidence type="ECO:0000313" key="11">
    <source>
        <dbReference type="EMBL" id="GGD91661.1"/>
    </source>
</evidence>
<reference evidence="11" key="1">
    <citation type="journal article" date="2014" name="Int. J. Syst. Evol. Microbiol.">
        <title>Complete genome sequence of Corynebacterium casei LMG S-19264T (=DSM 44701T), isolated from a smear-ripened cheese.</title>
        <authorList>
            <consortium name="US DOE Joint Genome Institute (JGI-PGF)"/>
            <person name="Walter F."/>
            <person name="Albersmeier A."/>
            <person name="Kalinowski J."/>
            <person name="Ruckert C."/>
        </authorList>
    </citation>
    <scope>NUCLEOTIDE SEQUENCE</scope>
    <source>
        <strain evidence="11">CGMCC 1.12924</strain>
    </source>
</reference>
<sequence>MASTGQAFDFKLFKRLLRHTKPYNHIFWFVAIAAIVMSGLGVLRPILLQYTIDDAFTPKDDELLVYYISLMGGVLLLEVLFQFAFIYFSNFLGYSVIRDIRVKLFDKILHFKMKYFDKSSVGRLTTRAVNDLETIASVFSEGLFMIASDLLKMIVIITVMLVTSWELSLLVFAMLPIILYATRLFQKAMKVAFEDVRNQVANLNSFVQERITGMKIVHLFTRENKEYSNFEVINDKHKMGWMKTVWYNSIFFAVIEMLSSITIGIVVWYGGLQALELEGMTLGIIVMFIELVQMLFRPLRQIADKFNTLQMGMVAANRVFSILDTEASIENKGTQEFDDIKGQIKFENVYFSYDDEEMVIKGISLDVHPNQTVAIVGATGAGKSTIINLLSRFYEIKSGAIYVDGINIKDVSLSKLRKGIGVVLQDVFLFADTIMNNITLNNPDVTEEEVIQAAKDIGVHQFIMSLPDGYNYNVKERGSMLSSGQRQLIAFLRAYVSNPGILVLDEATSSVDSYSEQLIQNATEKITHNRTSIVIAHRLATIKKADVIIVMEAGEIVEMGNHKELLQIENGHYRNLYEVQFSKEKVLD</sequence>
<keyword evidence="2" id="KW-0813">Transport</keyword>
<organism evidence="11 12">
    <name type="scientific">Planktosalinus lacus</name>
    <dbReference type="NCBI Taxonomy" id="1526573"/>
    <lineage>
        <taxon>Bacteria</taxon>
        <taxon>Pseudomonadati</taxon>
        <taxon>Bacteroidota</taxon>
        <taxon>Flavobacteriia</taxon>
        <taxon>Flavobacteriales</taxon>
        <taxon>Flavobacteriaceae</taxon>
        <taxon>Planktosalinus</taxon>
    </lineage>
</organism>
<dbReference type="InterPro" id="IPR039421">
    <property type="entry name" value="Type_1_exporter"/>
</dbReference>
<dbReference type="InterPro" id="IPR027417">
    <property type="entry name" value="P-loop_NTPase"/>
</dbReference>
<protein>
    <submittedName>
        <fullName evidence="11">Xenobiotic ABC transporter ATP-binding protein</fullName>
    </submittedName>
</protein>
<dbReference type="InterPro" id="IPR036640">
    <property type="entry name" value="ABC1_TM_sf"/>
</dbReference>
<evidence type="ECO:0000256" key="1">
    <source>
        <dbReference type="ARBA" id="ARBA00004651"/>
    </source>
</evidence>
<evidence type="ECO:0000256" key="7">
    <source>
        <dbReference type="ARBA" id="ARBA00023136"/>
    </source>
</evidence>
<evidence type="ECO:0000259" key="10">
    <source>
        <dbReference type="PROSITE" id="PS50929"/>
    </source>
</evidence>
<dbReference type="PROSITE" id="PS50893">
    <property type="entry name" value="ABC_TRANSPORTER_2"/>
    <property type="match status" value="1"/>
</dbReference>
<dbReference type="Pfam" id="PF00005">
    <property type="entry name" value="ABC_tran"/>
    <property type="match status" value="1"/>
</dbReference>
<dbReference type="Gene3D" id="3.40.50.300">
    <property type="entry name" value="P-loop containing nucleotide triphosphate hydrolases"/>
    <property type="match status" value="1"/>
</dbReference>
<comment type="caution">
    <text evidence="11">The sequence shown here is derived from an EMBL/GenBank/DDBJ whole genome shotgun (WGS) entry which is preliminary data.</text>
</comment>
<dbReference type="InterPro" id="IPR003593">
    <property type="entry name" value="AAA+_ATPase"/>
</dbReference>
<dbReference type="AlphaFoldDB" id="A0A8J2YAI7"/>
<dbReference type="SMART" id="SM00382">
    <property type="entry name" value="AAA"/>
    <property type="match status" value="1"/>
</dbReference>